<feature type="region of interest" description="Disordered" evidence="1">
    <location>
        <begin position="362"/>
        <end position="451"/>
    </location>
</feature>
<feature type="compositionally biased region" description="Polar residues" evidence="1">
    <location>
        <begin position="419"/>
        <end position="429"/>
    </location>
</feature>
<dbReference type="EMBL" id="JMSN01000013">
    <property type="protein sequence ID" value="KDN52174.1"/>
    <property type="molecule type" value="Genomic_DNA"/>
</dbReference>
<feature type="region of interest" description="Disordered" evidence="1">
    <location>
        <begin position="1000"/>
        <end position="1051"/>
    </location>
</feature>
<feature type="region of interest" description="Disordered" evidence="1">
    <location>
        <begin position="204"/>
        <end position="232"/>
    </location>
</feature>
<evidence type="ECO:0000256" key="1">
    <source>
        <dbReference type="SAM" id="MobiDB-lite"/>
    </source>
</evidence>
<accession>A0A066WME4</accession>
<evidence type="ECO:0000313" key="3">
    <source>
        <dbReference type="Proteomes" id="UP000027361"/>
    </source>
</evidence>
<organism evidence="2 3">
    <name type="scientific">Tilletiaria anomala (strain ATCC 24038 / CBS 436.72 / UBC 951)</name>
    <dbReference type="NCBI Taxonomy" id="1037660"/>
    <lineage>
        <taxon>Eukaryota</taxon>
        <taxon>Fungi</taxon>
        <taxon>Dikarya</taxon>
        <taxon>Basidiomycota</taxon>
        <taxon>Ustilaginomycotina</taxon>
        <taxon>Exobasidiomycetes</taxon>
        <taxon>Georgefischeriales</taxon>
        <taxon>Tilletiariaceae</taxon>
        <taxon>Tilletiaria</taxon>
    </lineage>
</organism>
<dbReference type="InParanoid" id="A0A066WME4"/>
<feature type="compositionally biased region" description="Low complexity" evidence="1">
    <location>
        <begin position="779"/>
        <end position="801"/>
    </location>
</feature>
<reference evidence="2 3" key="1">
    <citation type="submission" date="2014-05" db="EMBL/GenBank/DDBJ databases">
        <title>Draft genome sequence of a rare smut relative, Tilletiaria anomala UBC 951.</title>
        <authorList>
            <consortium name="DOE Joint Genome Institute"/>
            <person name="Toome M."/>
            <person name="Kuo A."/>
            <person name="Henrissat B."/>
            <person name="Lipzen A."/>
            <person name="Tritt A."/>
            <person name="Yoshinaga Y."/>
            <person name="Zane M."/>
            <person name="Barry K."/>
            <person name="Grigoriev I.V."/>
            <person name="Spatafora J.W."/>
            <person name="Aimea M.C."/>
        </authorList>
    </citation>
    <scope>NUCLEOTIDE SEQUENCE [LARGE SCALE GENOMIC DNA]</scope>
    <source>
        <strain evidence="2 3">UBC 951</strain>
    </source>
</reference>
<comment type="caution">
    <text evidence="2">The sequence shown here is derived from an EMBL/GenBank/DDBJ whole genome shotgun (WGS) entry which is preliminary data.</text>
</comment>
<dbReference type="Proteomes" id="UP000027361">
    <property type="component" value="Unassembled WGS sequence"/>
</dbReference>
<keyword evidence="3" id="KW-1185">Reference proteome</keyword>
<feature type="region of interest" description="Disordered" evidence="1">
    <location>
        <begin position="502"/>
        <end position="525"/>
    </location>
</feature>
<feature type="compositionally biased region" description="Basic and acidic residues" evidence="1">
    <location>
        <begin position="204"/>
        <end position="218"/>
    </location>
</feature>
<dbReference type="HOGENOM" id="CLU_278881_0_0_1"/>
<dbReference type="GeneID" id="25267388"/>
<gene>
    <name evidence="2" type="ORF">K437DRAFT_34135</name>
</gene>
<dbReference type="AlphaFoldDB" id="A0A066WME4"/>
<feature type="region of interest" description="Disordered" evidence="1">
    <location>
        <begin position="934"/>
        <end position="959"/>
    </location>
</feature>
<protein>
    <submittedName>
        <fullName evidence="2">Uncharacterized protein</fullName>
    </submittedName>
</protein>
<feature type="region of interest" description="Disordered" evidence="1">
    <location>
        <begin position="580"/>
        <end position="615"/>
    </location>
</feature>
<feature type="compositionally biased region" description="Low complexity" evidence="1">
    <location>
        <begin position="369"/>
        <end position="395"/>
    </location>
</feature>
<feature type="region of interest" description="Disordered" evidence="1">
    <location>
        <begin position="271"/>
        <end position="303"/>
    </location>
</feature>
<feature type="region of interest" description="Disordered" evidence="1">
    <location>
        <begin position="1090"/>
        <end position="1132"/>
    </location>
</feature>
<dbReference type="OrthoDB" id="2553867at2759"/>
<feature type="region of interest" description="Disordered" evidence="1">
    <location>
        <begin position="774"/>
        <end position="812"/>
    </location>
</feature>
<name>A0A066WME4_TILAU</name>
<dbReference type="OMA" id="QNHGREE"/>
<feature type="compositionally biased region" description="Polar residues" evidence="1">
    <location>
        <begin position="219"/>
        <end position="228"/>
    </location>
</feature>
<sequence length="1132" mass="117682">MMVISSASDGAIPFAASPTKPTIRKTLTSKMAPRAKSKSTDTYIADATNGQQPYAHAQQQAAAVCRVASTISSRKDKEKNKINAVSKASLAMLDPRHAMGMDCNDSPTLQTKSDSPNSPTTAAAFPASWKAASSPTPELEAFTTCESYSTPKVRFLDDEDSNSASPGDALTTVAGITEDVQASVAGIHRAASFDVCDTERERPTWEDDMLRTSVDHQSARGTASSDTARTARPSDYVGVDLATAMASAGAGKSRGKNKDSTISRLFSWKKSSSKSKVSQPVQAEYQPQPPLHRQHAQPLVHSASAPLSAPAAFSTFEERYGPLLSIAQPLQPSDSYQLNGSAAYGPSNGFYYDQESRTATATAVGSGSGSQPSSPIRTTSAASAATATTATKSSKGPPCADELPRRPSIPDTYKISLFTPYSSSSSAGTVSLRDARSQNKSRRGGAHSAAAEASVYGDGFLTRENSTAASAKATWNLLSDSESSDSLASGANSRPISRVVQSVGRGVPVRPTSSRTQGNGGSTRGRIQSVYIPEDAGSPGVAPFDFAAWGRMGIEDAPPLPALPNAASAHGAGAAGAAAAAGKRAARRRSRSVGSIVPPPRAIGRGNGSNNTPTQRDVASFRAEIGRSQSFSTAEGKTVQARRVNLRQKAVKAVAVPSPALSSRSPRFVRPPLVVTVMPPTPDVGGETPVAETGAFQRAPSRTRAGAPTAQVPELVQGRQRENSVAAEFAHMTAEYVAAWTPTTESSPATDGGIVALDFPGAAHGAVVVASQPDLGSGKKPAAAMAKVPAARANRPRAPTAGSDFSEAPSEVSTIGPFGFSRSLSSSSLSSGSSSGASFSPISSTAHLEHTEDMLPAERGGGNEEGDTSLMLGIAASKRSSLSSALTTSSSILDFGREEAQIYEERILQADATGLLTPFQLRDKCDEYDCDTPKLGNSGMSPSPLSATVSEHTSKTGGPQLQLRFSTGLGIGLGLDQALHDVPPLRAPIPVTAALAIKKGGGTASSGMSIKTPMQTMTPPPAKPPKSRARQANKATPERMKAPVGISSSSSSQQGYMQAHVQSAAPHHSTIPAFFVAQHQDHGLGLGLHQSHTEEQTSPDPYDGYDRGYQPKPSWEGLPRSDSGEWSMGVAM</sequence>
<dbReference type="RefSeq" id="XP_013244972.1">
    <property type="nucleotide sequence ID" value="XM_013389518.1"/>
</dbReference>
<proteinExistence type="predicted"/>
<feature type="compositionally biased region" description="Polar residues" evidence="1">
    <location>
        <begin position="938"/>
        <end position="959"/>
    </location>
</feature>
<evidence type="ECO:0000313" key="2">
    <source>
        <dbReference type="EMBL" id="KDN52174.1"/>
    </source>
</evidence>